<dbReference type="RefSeq" id="WP_013497980.1">
    <property type="nucleotide sequence ID" value="NC_014833.1"/>
</dbReference>
<accession>E6UEP1</accession>
<name>E6UEP1_RUMA7</name>
<dbReference type="EMBL" id="CP002403">
    <property type="protein sequence ID" value="ADU21810.1"/>
    <property type="molecule type" value="Genomic_DNA"/>
</dbReference>
<evidence type="ECO:0000313" key="1">
    <source>
        <dbReference type="EMBL" id="ADU21810.1"/>
    </source>
</evidence>
<dbReference type="AlphaFoldDB" id="E6UEP1"/>
<gene>
    <name evidence="1" type="ordered locus">Rumal_1295</name>
</gene>
<evidence type="ECO:0000313" key="2">
    <source>
        <dbReference type="Proteomes" id="UP000006919"/>
    </source>
</evidence>
<organism evidence="1 2">
    <name type="scientific">Ruminococcus albus (strain ATCC 27210 / DSM 20455 / JCM 14654 / NCDO 2250 / 7)</name>
    <dbReference type="NCBI Taxonomy" id="697329"/>
    <lineage>
        <taxon>Bacteria</taxon>
        <taxon>Bacillati</taxon>
        <taxon>Bacillota</taxon>
        <taxon>Clostridia</taxon>
        <taxon>Eubacteriales</taxon>
        <taxon>Oscillospiraceae</taxon>
        <taxon>Ruminococcus</taxon>
    </lineage>
</organism>
<dbReference type="KEGG" id="ral:Rumal_1295"/>
<dbReference type="Proteomes" id="UP000006919">
    <property type="component" value="Chromosome"/>
</dbReference>
<reference evidence="1 2" key="1">
    <citation type="journal article" date="2011" name="J. Bacteriol.">
        <title>Complete genome of the cellulolytic ruminal bacterium Ruminococcus albus 7.</title>
        <authorList>
            <person name="Suen G."/>
            <person name="Stevenson D.M."/>
            <person name="Bruce D.C."/>
            <person name="Chertkov O."/>
            <person name="Copeland A."/>
            <person name="Cheng J.F."/>
            <person name="Detter C."/>
            <person name="Detter J.C."/>
            <person name="Goodwin L.A."/>
            <person name="Han C.S."/>
            <person name="Hauser L.J."/>
            <person name="Ivanova N.N."/>
            <person name="Kyrpides N.C."/>
            <person name="Land M.L."/>
            <person name="Lapidus A."/>
            <person name="Lucas S."/>
            <person name="Ovchinnikova G."/>
            <person name="Pitluck S."/>
            <person name="Tapia R."/>
            <person name="Woyke T."/>
            <person name="Boyum J."/>
            <person name="Mead D."/>
            <person name="Weimer P.J."/>
        </authorList>
    </citation>
    <scope>NUCLEOTIDE SEQUENCE [LARGE SCALE GENOMIC DNA]</scope>
    <source>
        <strain evidence="2">ATCC 27210 / DSM 20455 / JCM 14654 / NCDO 2250 / 7</strain>
    </source>
</reference>
<dbReference type="HOGENOM" id="CLU_3276126_0_0_9"/>
<sequence>MKYAQTGAEDTDIKGGGAVEQEAVSDVFTEAEVSVQVVGEP</sequence>
<protein>
    <submittedName>
        <fullName evidence="1">Uncharacterized protein</fullName>
    </submittedName>
</protein>
<proteinExistence type="predicted"/>